<comment type="caution">
    <text evidence="1">The sequence shown here is derived from an EMBL/GenBank/DDBJ whole genome shotgun (WGS) entry which is preliminary data.</text>
</comment>
<keyword evidence="2" id="KW-1185">Reference proteome</keyword>
<dbReference type="EMBL" id="CM056805">
    <property type="protein sequence ID" value="KAJ8707061.1"/>
    <property type="molecule type" value="Genomic_DNA"/>
</dbReference>
<dbReference type="Proteomes" id="UP001231649">
    <property type="component" value="Chromosome 29"/>
</dbReference>
<evidence type="ECO:0000313" key="2">
    <source>
        <dbReference type="Proteomes" id="UP001231649"/>
    </source>
</evidence>
<sequence length="395" mass="44895">MISEARRRRIRINITTYKNHENQDNEMEERTNKKCCSKAYHSKYICAICLNPKLEDRSCDCKKIPKSCPICQNSKECYGKAKEREKLVAEKETFCVMRNKTRDCRDKSPVTRDKIVDCSGNIKGRVIEQDNPRKDPIAKTVQTSDTNVAQGLSLLNEVLTVFQNKKVDINKEKVKSGLLKDVAVSTADETDEKTQKDKSKLSVSTFQYSIDDKKSIIENGKFTVMNCSQPVYLKAQNSLDLIKHKSSSIPQMKLEELKYSLKEKSRSKDAIEEVNRMFATVRKGSKFTENSNRPVVRSGPRVLPLVKSPDKKDIGIDQHVHSCKCCQTCMSSGDSFAKLQCGHDTTDKVKCDKCVYMLCCHYEKAHKVQTGVLICEHCRVLNDEQCCQNCVNESG</sequence>
<reference evidence="1" key="1">
    <citation type="submission" date="2023-03" db="EMBL/GenBank/DDBJ databases">
        <title>Chromosome-level genomes of two armyworms, Mythimna separata and Mythimna loreyi, provide insights into the biosynthesis and reception of sex pheromones.</title>
        <authorList>
            <person name="Zhao H."/>
        </authorList>
    </citation>
    <scope>NUCLEOTIDE SEQUENCE</scope>
    <source>
        <strain evidence="1">BeijingLab</strain>
    </source>
</reference>
<evidence type="ECO:0000313" key="1">
    <source>
        <dbReference type="EMBL" id="KAJ8707061.1"/>
    </source>
</evidence>
<protein>
    <submittedName>
        <fullName evidence="1">Uncharacterized protein</fullName>
    </submittedName>
</protein>
<organism evidence="1 2">
    <name type="scientific">Mythimna loreyi</name>
    <dbReference type="NCBI Taxonomy" id="667449"/>
    <lineage>
        <taxon>Eukaryota</taxon>
        <taxon>Metazoa</taxon>
        <taxon>Ecdysozoa</taxon>
        <taxon>Arthropoda</taxon>
        <taxon>Hexapoda</taxon>
        <taxon>Insecta</taxon>
        <taxon>Pterygota</taxon>
        <taxon>Neoptera</taxon>
        <taxon>Endopterygota</taxon>
        <taxon>Lepidoptera</taxon>
        <taxon>Glossata</taxon>
        <taxon>Ditrysia</taxon>
        <taxon>Noctuoidea</taxon>
        <taxon>Noctuidae</taxon>
        <taxon>Noctuinae</taxon>
        <taxon>Hadenini</taxon>
        <taxon>Mythimna</taxon>
    </lineage>
</organism>
<proteinExistence type="predicted"/>
<name>A0ACC2Q2V4_9NEOP</name>
<gene>
    <name evidence="1" type="ORF">PYW08_011195</name>
</gene>
<accession>A0ACC2Q2V4</accession>